<feature type="disulfide bond" evidence="17">
    <location>
        <begin position="208"/>
        <end position="233"/>
    </location>
</feature>
<evidence type="ECO:0000256" key="17">
    <source>
        <dbReference type="PIRSR" id="PIRSR600823-5"/>
    </source>
</evidence>
<feature type="binding site" evidence="15">
    <location>
        <position position="79"/>
    </location>
    <ligand>
        <name>Ca(2+)</name>
        <dbReference type="ChEBI" id="CHEBI:29108"/>
        <label>1</label>
    </ligand>
</feature>
<dbReference type="GO" id="GO:0042744">
    <property type="term" value="P:hydrogen peroxide catabolic process"/>
    <property type="evidence" value="ECO:0007669"/>
    <property type="project" value="UniProtKB-KW"/>
</dbReference>
<dbReference type="GO" id="GO:0005576">
    <property type="term" value="C:extracellular region"/>
    <property type="evidence" value="ECO:0007669"/>
    <property type="project" value="UniProtKB-SubCell"/>
</dbReference>
<feature type="binding site" evidence="15">
    <location>
        <position position="250"/>
    </location>
    <ligand>
        <name>Ca(2+)</name>
        <dbReference type="ChEBI" id="CHEBI:29108"/>
        <label>2</label>
    </ligand>
</feature>
<keyword evidence="9 18" id="KW-0560">Oxidoreductase</keyword>
<protein>
    <recommendedName>
        <fullName evidence="4 18">Peroxidase</fullName>
        <ecNumber evidence="4 18">1.11.1.7</ecNumber>
    </recommendedName>
</protein>
<evidence type="ECO:0000256" key="9">
    <source>
        <dbReference type="ARBA" id="ARBA00023002"/>
    </source>
</evidence>
<keyword evidence="18" id="KW-0964">Secreted</keyword>
<feature type="binding site" evidence="15">
    <location>
        <position position="77"/>
    </location>
    <ligand>
        <name>Ca(2+)</name>
        <dbReference type="ChEBI" id="CHEBI:29108"/>
        <label>1</label>
    </ligand>
</feature>
<comment type="cofactor">
    <cofactor evidence="15 18">
        <name>heme b</name>
        <dbReference type="ChEBI" id="CHEBI:60344"/>
    </cofactor>
    <text evidence="15 18">Binds 1 heme b (iron(II)-protoporphyrin IX) group per subunit.</text>
</comment>
<keyword evidence="18" id="KW-0732">Signal</keyword>
<evidence type="ECO:0000256" key="1">
    <source>
        <dbReference type="ARBA" id="ARBA00000189"/>
    </source>
</evidence>
<evidence type="ECO:0000256" key="2">
    <source>
        <dbReference type="ARBA" id="ARBA00002322"/>
    </source>
</evidence>
<evidence type="ECO:0000313" key="21">
    <source>
        <dbReference type="Proteomes" id="UP001497480"/>
    </source>
</evidence>
<keyword evidence="11 17" id="KW-1015">Disulfide bond</keyword>
<feature type="binding site" evidence="15">
    <location>
        <position position="83"/>
    </location>
    <ligand>
        <name>Ca(2+)</name>
        <dbReference type="ChEBI" id="CHEBI:29108"/>
        <label>1</label>
    </ligand>
</feature>
<sequence length="330" mass="36059">MTLSPRFSSSAAMINVMLALFFLLLTVSSSAQLSENFYSKKCPKVFNAVKSVVHSAIAKEPRIGASLLRLHFHDCFVNGCDGSILLDDTSSFRGEKTAPPNNNSVRGFEVIDAIKSKVEETCPGVVSCADIVAIAARDSTAILGGPYWNVKLGRRDSKTASFSDASSGVIPPPFSTLSNLISRFQAQGLSVKDMVALSGAHTIGKARCASYRDRIYNDTNIDKLFAKSRQRNCPRKSSGTPKDNNVAVLDFRTPTHFDNLYYKNLINKKGLLHSDQELFNGGSTDSLVRAYSNNEKAFNSDFVTAMIKMGNIKPLTGSKGQIRKHCRRAN</sequence>
<evidence type="ECO:0000256" key="12">
    <source>
        <dbReference type="ARBA" id="ARBA00023180"/>
    </source>
</evidence>
<evidence type="ECO:0000256" key="15">
    <source>
        <dbReference type="PIRSR" id="PIRSR600823-3"/>
    </source>
</evidence>
<dbReference type="PANTHER" id="PTHR31388">
    <property type="entry name" value="PEROXIDASE 72-RELATED"/>
    <property type="match status" value="1"/>
</dbReference>
<feature type="site" description="Transition state stabilizer" evidence="16">
    <location>
        <position position="69"/>
    </location>
</feature>
<gene>
    <name evidence="20" type="ORF">LLUT_LOCUS16725</name>
</gene>
<feature type="disulfide bond" evidence="17">
    <location>
        <begin position="128"/>
        <end position="326"/>
    </location>
</feature>
<evidence type="ECO:0000256" key="6">
    <source>
        <dbReference type="ARBA" id="ARBA00022617"/>
    </source>
</evidence>
<evidence type="ECO:0000256" key="14">
    <source>
        <dbReference type="PIRSR" id="PIRSR600823-2"/>
    </source>
</evidence>
<dbReference type="FunFam" id="1.10.520.10:FF:000001">
    <property type="entry name" value="Peroxidase"/>
    <property type="match status" value="1"/>
</dbReference>
<dbReference type="PRINTS" id="PR00461">
    <property type="entry name" value="PLPEROXIDASE"/>
</dbReference>
<organism evidence="20 21">
    <name type="scientific">Lupinus luteus</name>
    <name type="common">European yellow lupine</name>
    <dbReference type="NCBI Taxonomy" id="3873"/>
    <lineage>
        <taxon>Eukaryota</taxon>
        <taxon>Viridiplantae</taxon>
        <taxon>Streptophyta</taxon>
        <taxon>Embryophyta</taxon>
        <taxon>Tracheophyta</taxon>
        <taxon>Spermatophyta</taxon>
        <taxon>Magnoliopsida</taxon>
        <taxon>eudicotyledons</taxon>
        <taxon>Gunneridae</taxon>
        <taxon>Pentapetalae</taxon>
        <taxon>rosids</taxon>
        <taxon>fabids</taxon>
        <taxon>Fabales</taxon>
        <taxon>Fabaceae</taxon>
        <taxon>Papilionoideae</taxon>
        <taxon>50 kb inversion clade</taxon>
        <taxon>genistoids sensu lato</taxon>
        <taxon>core genistoids</taxon>
        <taxon>Genisteae</taxon>
        <taxon>Lupinus</taxon>
    </lineage>
</organism>
<keyword evidence="18" id="KW-0376">Hydrogen peroxide</keyword>
<evidence type="ECO:0000256" key="10">
    <source>
        <dbReference type="ARBA" id="ARBA00023004"/>
    </source>
</evidence>
<feature type="chain" id="PRO_5043091744" description="Peroxidase" evidence="18">
    <location>
        <begin position="32"/>
        <end position="330"/>
    </location>
</feature>
<feature type="signal peptide" evidence="18">
    <location>
        <begin position="1"/>
        <end position="31"/>
    </location>
</feature>
<dbReference type="GO" id="GO:0140825">
    <property type="term" value="F:lactoperoxidase activity"/>
    <property type="evidence" value="ECO:0007669"/>
    <property type="project" value="UniProtKB-EC"/>
</dbReference>
<evidence type="ECO:0000256" key="5">
    <source>
        <dbReference type="ARBA" id="ARBA00022559"/>
    </source>
</evidence>
<evidence type="ECO:0000256" key="4">
    <source>
        <dbReference type="ARBA" id="ARBA00012313"/>
    </source>
</evidence>
<feature type="binding site" evidence="15">
    <location>
        <position position="253"/>
    </location>
    <ligand>
        <name>Ca(2+)</name>
        <dbReference type="ChEBI" id="CHEBI:29108"/>
        <label>2</label>
    </ligand>
</feature>
<dbReference type="InterPro" id="IPR019794">
    <property type="entry name" value="Peroxidases_AS"/>
</dbReference>
<feature type="binding site" evidence="15">
    <location>
        <position position="81"/>
    </location>
    <ligand>
        <name>Ca(2+)</name>
        <dbReference type="ChEBI" id="CHEBI:29108"/>
        <label>1</label>
    </ligand>
</feature>
<dbReference type="AlphaFoldDB" id="A0AAV1X1X5"/>
<reference evidence="20 21" key="1">
    <citation type="submission" date="2024-03" db="EMBL/GenBank/DDBJ databases">
        <authorList>
            <person name="Martinez-Hernandez J."/>
        </authorList>
    </citation>
    <scope>NUCLEOTIDE SEQUENCE [LARGE SCALE GENOMIC DNA]</scope>
</reference>
<proteinExistence type="inferred from homology"/>
<dbReference type="Gene3D" id="1.10.520.10">
    <property type="match status" value="1"/>
</dbReference>
<keyword evidence="10 15" id="KW-0408">Iron</keyword>
<evidence type="ECO:0000256" key="18">
    <source>
        <dbReference type="RuleBase" id="RU362060"/>
    </source>
</evidence>
<feature type="disulfide bond" evidence="17">
    <location>
        <begin position="42"/>
        <end position="122"/>
    </location>
</feature>
<feature type="disulfide bond" evidence="17">
    <location>
        <begin position="75"/>
        <end position="80"/>
    </location>
</feature>
<dbReference type="PRINTS" id="PR00458">
    <property type="entry name" value="PEROXIDASE"/>
</dbReference>
<comment type="subcellular location">
    <subcellularLocation>
        <location evidence="18">Secreted</location>
    </subcellularLocation>
</comment>
<evidence type="ECO:0000256" key="16">
    <source>
        <dbReference type="PIRSR" id="PIRSR600823-4"/>
    </source>
</evidence>
<dbReference type="InterPro" id="IPR033905">
    <property type="entry name" value="Secretory_peroxidase"/>
</dbReference>
<dbReference type="EMBL" id="CAXHTB010000011">
    <property type="protein sequence ID" value="CAL0315665.1"/>
    <property type="molecule type" value="Genomic_DNA"/>
</dbReference>
<feature type="binding site" evidence="14">
    <location>
        <position position="171"/>
    </location>
    <ligand>
        <name>substrate</name>
    </ligand>
</feature>
<dbReference type="InterPro" id="IPR010255">
    <property type="entry name" value="Haem_peroxidase_sf"/>
</dbReference>
<dbReference type="Pfam" id="PF00141">
    <property type="entry name" value="peroxidase"/>
    <property type="match status" value="1"/>
</dbReference>
<dbReference type="PROSITE" id="PS50873">
    <property type="entry name" value="PEROXIDASE_4"/>
    <property type="match status" value="1"/>
</dbReference>
<keyword evidence="21" id="KW-1185">Reference proteome</keyword>
<feature type="binding site" evidence="15">
    <location>
        <position position="74"/>
    </location>
    <ligand>
        <name>Ca(2+)</name>
        <dbReference type="ChEBI" id="CHEBI:29108"/>
        <label>1</label>
    </ligand>
</feature>
<evidence type="ECO:0000259" key="19">
    <source>
        <dbReference type="PROSITE" id="PS50873"/>
    </source>
</evidence>
<evidence type="ECO:0000256" key="7">
    <source>
        <dbReference type="ARBA" id="ARBA00022723"/>
    </source>
</evidence>
<keyword evidence="8 15" id="KW-0106">Calcium</keyword>
<feature type="domain" description="Plant heme peroxidase family profile" evidence="19">
    <location>
        <begin position="32"/>
        <end position="330"/>
    </location>
</feature>
<dbReference type="GO" id="GO:0020037">
    <property type="term" value="F:heme binding"/>
    <property type="evidence" value="ECO:0007669"/>
    <property type="project" value="UniProtKB-UniRule"/>
</dbReference>
<keyword evidence="12" id="KW-0325">Glycoprotein</keyword>
<dbReference type="GO" id="GO:0006979">
    <property type="term" value="P:response to oxidative stress"/>
    <property type="evidence" value="ECO:0007669"/>
    <property type="project" value="UniProtKB-UniRule"/>
</dbReference>
<name>A0AAV1X1X5_LUPLU</name>
<dbReference type="PANTHER" id="PTHR31388:SF133">
    <property type="entry name" value="PEROXIDASE"/>
    <property type="match status" value="1"/>
</dbReference>
<comment type="catalytic activity">
    <reaction evidence="1 18">
        <text>2 a phenolic donor + H2O2 = 2 a phenolic radical donor + 2 H2O</text>
        <dbReference type="Rhea" id="RHEA:56136"/>
        <dbReference type="ChEBI" id="CHEBI:15377"/>
        <dbReference type="ChEBI" id="CHEBI:16240"/>
        <dbReference type="ChEBI" id="CHEBI:139520"/>
        <dbReference type="ChEBI" id="CHEBI:139521"/>
        <dbReference type="EC" id="1.11.1.7"/>
    </reaction>
</comment>
<dbReference type="GO" id="GO:0046872">
    <property type="term" value="F:metal ion binding"/>
    <property type="evidence" value="ECO:0007669"/>
    <property type="project" value="UniProtKB-UniRule"/>
</dbReference>
<dbReference type="Gene3D" id="1.10.420.10">
    <property type="entry name" value="Peroxidase, domain 2"/>
    <property type="match status" value="1"/>
</dbReference>
<keyword evidence="6 18" id="KW-0349">Heme</keyword>
<evidence type="ECO:0000256" key="3">
    <source>
        <dbReference type="ARBA" id="ARBA00006873"/>
    </source>
</evidence>
<dbReference type="InterPro" id="IPR000823">
    <property type="entry name" value="Peroxidase_pln"/>
</dbReference>
<feature type="binding site" description="axial binding residue" evidence="15">
    <location>
        <position position="201"/>
    </location>
    <ligand>
        <name>heme b</name>
        <dbReference type="ChEBI" id="CHEBI:60344"/>
    </ligand>
    <ligandPart>
        <name>Fe</name>
        <dbReference type="ChEBI" id="CHEBI:18248"/>
    </ligandPart>
</feature>
<evidence type="ECO:0000313" key="20">
    <source>
        <dbReference type="EMBL" id="CAL0315665.1"/>
    </source>
</evidence>
<dbReference type="InterPro" id="IPR002016">
    <property type="entry name" value="Haem_peroxidase"/>
</dbReference>
<dbReference type="SUPFAM" id="SSF48113">
    <property type="entry name" value="Heme-dependent peroxidases"/>
    <property type="match status" value="1"/>
</dbReference>
<comment type="cofactor">
    <cofactor evidence="15 18">
        <name>Ca(2+)</name>
        <dbReference type="ChEBI" id="CHEBI:29108"/>
    </cofactor>
    <text evidence="15 18">Binds 2 calcium ions per subunit.</text>
</comment>
<dbReference type="InterPro" id="IPR019793">
    <property type="entry name" value="Peroxidases_heam-ligand_BS"/>
</dbReference>
<evidence type="ECO:0000256" key="13">
    <source>
        <dbReference type="PIRSR" id="PIRSR600823-1"/>
    </source>
</evidence>
<feature type="binding site" evidence="15">
    <location>
        <position position="202"/>
    </location>
    <ligand>
        <name>Ca(2+)</name>
        <dbReference type="ChEBI" id="CHEBI:29108"/>
        <label>2</label>
    </ligand>
</feature>
<feature type="active site" description="Proton acceptor" evidence="13">
    <location>
        <position position="73"/>
    </location>
</feature>
<comment type="function">
    <text evidence="2">Removal of H(2)O(2), oxidation of toxic reductants, biosynthesis and degradation of lignin, suberization, auxin catabolism, response to environmental stresses such as wounding, pathogen attack and oxidative stress. These functions might be dependent on each isozyme/isoform in each plant tissue.</text>
</comment>
<dbReference type="FunFam" id="1.10.420.10:FF:000006">
    <property type="entry name" value="Peroxidase"/>
    <property type="match status" value="1"/>
</dbReference>
<comment type="similarity">
    <text evidence="3">Belongs to the peroxidase family. Ascorbate peroxidase subfamily.</text>
</comment>
<comment type="caution">
    <text evidence="20">The sequence shown here is derived from an EMBL/GenBank/DDBJ whole genome shotgun (WGS) entry which is preliminary data.</text>
</comment>
<dbReference type="EC" id="1.11.1.7" evidence="4 18"/>
<feature type="binding site" evidence="15">
    <location>
        <position position="95"/>
    </location>
    <ligand>
        <name>Ca(2+)</name>
        <dbReference type="ChEBI" id="CHEBI:29108"/>
        <label>1</label>
    </ligand>
</feature>
<accession>A0AAV1X1X5</accession>
<evidence type="ECO:0000256" key="8">
    <source>
        <dbReference type="ARBA" id="ARBA00022837"/>
    </source>
</evidence>
<dbReference type="PROSITE" id="PS00436">
    <property type="entry name" value="PEROXIDASE_2"/>
    <property type="match status" value="1"/>
</dbReference>
<comment type="similarity">
    <text evidence="18">Belongs to the peroxidase family. Classical plant (class III) peroxidase subfamily.</text>
</comment>
<dbReference type="CDD" id="cd00693">
    <property type="entry name" value="secretory_peroxidase"/>
    <property type="match status" value="1"/>
</dbReference>
<keyword evidence="7 15" id="KW-0479">Metal-binding</keyword>
<feature type="binding site" evidence="15">
    <location>
        <position position="258"/>
    </location>
    <ligand>
        <name>Ca(2+)</name>
        <dbReference type="ChEBI" id="CHEBI:29108"/>
        <label>2</label>
    </ligand>
</feature>
<dbReference type="PROSITE" id="PS00435">
    <property type="entry name" value="PEROXIDASE_1"/>
    <property type="match status" value="1"/>
</dbReference>
<dbReference type="Proteomes" id="UP001497480">
    <property type="component" value="Unassembled WGS sequence"/>
</dbReference>
<evidence type="ECO:0000256" key="11">
    <source>
        <dbReference type="ARBA" id="ARBA00023157"/>
    </source>
</evidence>
<keyword evidence="5 18" id="KW-0575">Peroxidase</keyword>